<dbReference type="Gene3D" id="3.40.50.980">
    <property type="match status" value="1"/>
</dbReference>
<evidence type="ECO:0000313" key="5">
    <source>
        <dbReference type="Proteomes" id="UP001165120"/>
    </source>
</evidence>
<evidence type="ECO:0000256" key="1">
    <source>
        <dbReference type="ARBA" id="ARBA00006432"/>
    </source>
</evidence>
<keyword evidence="5" id="KW-1185">Reference proteome</keyword>
<dbReference type="PANTHER" id="PTHR43201:SF5">
    <property type="entry name" value="MEDIUM-CHAIN ACYL-COA LIGASE ACSF2, MITOCHONDRIAL"/>
    <property type="match status" value="1"/>
</dbReference>
<dbReference type="Proteomes" id="UP001165120">
    <property type="component" value="Unassembled WGS sequence"/>
</dbReference>
<proteinExistence type="inferred from homology"/>
<evidence type="ECO:0000313" key="4">
    <source>
        <dbReference type="EMBL" id="GME77286.1"/>
    </source>
</evidence>
<dbReference type="PANTHER" id="PTHR43201">
    <property type="entry name" value="ACYL-COA SYNTHETASE"/>
    <property type="match status" value="1"/>
</dbReference>
<organism evidence="4 5">
    <name type="scientific">Candida boidinii</name>
    <name type="common">Yeast</name>
    <dbReference type="NCBI Taxonomy" id="5477"/>
    <lineage>
        <taxon>Eukaryota</taxon>
        <taxon>Fungi</taxon>
        <taxon>Dikarya</taxon>
        <taxon>Ascomycota</taxon>
        <taxon>Saccharomycotina</taxon>
        <taxon>Pichiomycetes</taxon>
        <taxon>Pichiales</taxon>
        <taxon>Pichiaceae</taxon>
        <taxon>Ogataea</taxon>
        <taxon>Ogataea/Candida clade</taxon>
    </lineage>
</organism>
<keyword evidence="2" id="KW-0436">Ligase</keyword>
<dbReference type="SUPFAM" id="SSF56801">
    <property type="entry name" value="Acetyl-CoA synthetase-like"/>
    <property type="match status" value="1"/>
</dbReference>
<sequence>MTTFQQAIKTTDKPAIIIPDGPTITYNHLNKILSHLHNVFTSPQSPLSSTATEPRKIGIALPNGLEFIASYLAVTTFGYVAAPLNANYKEKEFDFYLDDLKASAIIVPRGAHSNPNLDIIKSAKTNNAVVIEVWFDEIC</sequence>
<evidence type="ECO:0000256" key="2">
    <source>
        <dbReference type="ARBA" id="ARBA00022598"/>
    </source>
</evidence>
<protein>
    <submittedName>
        <fullName evidence="4">Unnamed protein product</fullName>
    </submittedName>
</protein>
<comment type="similarity">
    <text evidence="1">Belongs to the ATP-dependent AMP-binding enzyme family.</text>
</comment>
<accession>A0A9W6T717</accession>
<reference evidence="4" key="1">
    <citation type="submission" date="2023-04" db="EMBL/GenBank/DDBJ databases">
        <title>Candida boidinii NBRC 10035.</title>
        <authorList>
            <person name="Ichikawa N."/>
            <person name="Sato H."/>
            <person name="Tonouchi N."/>
        </authorList>
    </citation>
    <scope>NUCLEOTIDE SEQUENCE</scope>
    <source>
        <strain evidence="4">NBRC 10035</strain>
    </source>
</reference>
<dbReference type="AlphaFoldDB" id="A0A9W6T717"/>
<dbReference type="InterPro" id="IPR000873">
    <property type="entry name" value="AMP-dep_synth/lig_dom"/>
</dbReference>
<dbReference type="GO" id="GO:0006631">
    <property type="term" value="P:fatty acid metabolic process"/>
    <property type="evidence" value="ECO:0007669"/>
    <property type="project" value="TreeGrafter"/>
</dbReference>
<dbReference type="GO" id="GO:0031956">
    <property type="term" value="F:medium-chain fatty acid-CoA ligase activity"/>
    <property type="evidence" value="ECO:0007669"/>
    <property type="project" value="TreeGrafter"/>
</dbReference>
<comment type="caution">
    <text evidence="4">The sequence shown here is derived from an EMBL/GenBank/DDBJ whole genome shotgun (WGS) entry which is preliminary data.</text>
</comment>
<dbReference type="Pfam" id="PF00501">
    <property type="entry name" value="AMP-binding"/>
    <property type="match status" value="1"/>
</dbReference>
<gene>
    <name evidence="4" type="ORF">Cboi02_000548500</name>
</gene>
<evidence type="ECO:0000259" key="3">
    <source>
        <dbReference type="Pfam" id="PF00501"/>
    </source>
</evidence>
<dbReference type="EMBL" id="BSXN01002671">
    <property type="protein sequence ID" value="GME77286.1"/>
    <property type="molecule type" value="Genomic_DNA"/>
</dbReference>
<name>A0A9W6T717_CANBO</name>
<feature type="domain" description="AMP-dependent synthetase/ligase" evidence="3">
    <location>
        <begin position="5"/>
        <end position="130"/>
    </location>
</feature>